<dbReference type="EMBL" id="JARIHO010000159">
    <property type="protein sequence ID" value="KAJ7300601.1"/>
    <property type="molecule type" value="Genomic_DNA"/>
</dbReference>
<comment type="caution">
    <text evidence="2">The sequence shown here is derived from an EMBL/GenBank/DDBJ whole genome shotgun (WGS) entry which is preliminary data.</text>
</comment>
<name>A0AAD6YWB5_9AGAR</name>
<evidence type="ECO:0000256" key="1">
    <source>
        <dbReference type="SAM" id="MobiDB-lite"/>
    </source>
</evidence>
<proteinExistence type="predicted"/>
<keyword evidence="3" id="KW-1185">Reference proteome</keyword>
<dbReference type="Proteomes" id="UP001218218">
    <property type="component" value="Unassembled WGS sequence"/>
</dbReference>
<feature type="region of interest" description="Disordered" evidence="1">
    <location>
        <begin position="1"/>
        <end position="35"/>
    </location>
</feature>
<gene>
    <name evidence="2" type="ORF">DFH08DRAFT_129674</name>
</gene>
<dbReference type="AlphaFoldDB" id="A0AAD6YWB5"/>
<evidence type="ECO:0000313" key="3">
    <source>
        <dbReference type="Proteomes" id="UP001218218"/>
    </source>
</evidence>
<evidence type="ECO:0000313" key="2">
    <source>
        <dbReference type="EMBL" id="KAJ7300601.1"/>
    </source>
</evidence>
<organism evidence="2 3">
    <name type="scientific">Mycena albidolilacea</name>
    <dbReference type="NCBI Taxonomy" id="1033008"/>
    <lineage>
        <taxon>Eukaryota</taxon>
        <taxon>Fungi</taxon>
        <taxon>Dikarya</taxon>
        <taxon>Basidiomycota</taxon>
        <taxon>Agaricomycotina</taxon>
        <taxon>Agaricomycetes</taxon>
        <taxon>Agaricomycetidae</taxon>
        <taxon>Agaricales</taxon>
        <taxon>Marasmiineae</taxon>
        <taxon>Mycenaceae</taxon>
        <taxon>Mycena</taxon>
    </lineage>
</organism>
<reference evidence="2" key="1">
    <citation type="submission" date="2023-03" db="EMBL/GenBank/DDBJ databases">
        <title>Massive genome expansion in bonnet fungi (Mycena s.s.) driven by repeated elements and novel gene families across ecological guilds.</title>
        <authorList>
            <consortium name="Lawrence Berkeley National Laboratory"/>
            <person name="Harder C.B."/>
            <person name="Miyauchi S."/>
            <person name="Viragh M."/>
            <person name="Kuo A."/>
            <person name="Thoen E."/>
            <person name="Andreopoulos B."/>
            <person name="Lu D."/>
            <person name="Skrede I."/>
            <person name="Drula E."/>
            <person name="Henrissat B."/>
            <person name="Morin E."/>
            <person name="Kohler A."/>
            <person name="Barry K."/>
            <person name="LaButti K."/>
            <person name="Morin E."/>
            <person name="Salamov A."/>
            <person name="Lipzen A."/>
            <person name="Mereny Z."/>
            <person name="Hegedus B."/>
            <person name="Baldrian P."/>
            <person name="Stursova M."/>
            <person name="Weitz H."/>
            <person name="Taylor A."/>
            <person name="Grigoriev I.V."/>
            <person name="Nagy L.G."/>
            <person name="Martin F."/>
            <person name="Kauserud H."/>
        </authorList>
    </citation>
    <scope>NUCLEOTIDE SEQUENCE</scope>
    <source>
        <strain evidence="2">CBHHK002</strain>
    </source>
</reference>
<sequence length="157" mass="16515">MHMLHPVMMGGKGMPRTRVRGQARRTTSAWASTVRRACSSGGSSGVAMSVAGLNSGMMGSGMGMGMGAGGAGGIGSWAHTNPSHPAFHLAQAHLQAQQAQVQMQVQQQMRMREVYEQQAQLAMGGVHMGMPMGGMGVPENLAAEGRGRRRGLSRMPR</sequence>
<accession>A0AAD6YWB5</accession>
<protein>
    <submittedName>
        <fullName evidence="2">Uncharacterized protein</fullName>
    </submittedName>
</protein>